<reference evidence="6" key="1">
    <citation type="journal article" date="2020" name="mSystems">
        <title>Genome- and Community-Level Interaction Insights into Carbon Utilization and Element Cycling Functions of Hydrothermarchaeota in Hydrothermal Sediment.</title>
        <authorList>
            <person name="Zhou Z."/>
            <person name="Liu Y."/>
            <person name="Xu W."/>
            <person name="Pan J."/>
            <person name="Luo Z.H."/>
            <person name="Li M."/>
        </authorList>
    </citation>
    <scope>NUCLEOTIDE SEQUENCE [LARGE SCALE GENOMIC DNA]</scope>
    <source>
        <strain evidence="5">SpSt-618</strain>
        <strain evidence="6">SpSt-657</strain>
    </source>
</reference>
<evidence type="ECO:0000259" key="4">
    <source>
        <dbReference type="Pfam" id="PF03358"/>
    </source>
</evidence>
<dbReference type="AlphaFoldDB" id="A0A7J3JR64"/>
<evidence type="ECO:0000313" key="6">
    <source>
        <dbReference type="EMBL" id="HGQ18247.1"/>
    </source>
</evidence>
<name>A0A7J3JR64_9CREN</name>
<dbReference type="GO" id="GO:0016491">
    <property type="term" value="F:oxidoreductase activity"/>
    <property type="evidence" value="ECO:0007669"/>
    <property type="project" value="InterPro"/>
</dbReference>
<keyword evidence="2" id="KW-0288">FMN</keyword>
<comment type="similarity">
    <text evidence="3">Belongs to the SsuE family. Isf subfamily.</text>
</comment>
<dbReference type="Pfam" id="PF03358">
    <property type="entry name" value="FMN_red"/>
    <property type="match status" value="1"/>
</dbReference>
<dbReference type="EMBL" id="DTAI01000211">
    <property type="protein sequence ID" value="HGN37290.1"/>
    <property type="molecule type" value="Genomic_DNA"/>
</dbReference>
<evidence type="ECO:0000313" key="5">
    <source>
        <dbReference type="EMBL" id="HGN37290.1"/>
    </source>
</evidence>
<feature type="domain" description="NADPH-dependent FMN reductase-like" evidence="4">
    <location>
        <begin position="4"/>
        <end position="157"/>
    </location>
</feature>
<evidence type="ECO:0000256" key="1">
    <source>
        <dbReference type="ARBA" id="ARBA00022630"/>
    </source>
</evidence>
<evidence type="ECO:0000256" key="3">
    <source>
        <dbReference type="ARBA" id="ARBA00038292"/>
    </source>
</evidence>
<organism evidence="6">
    <name type="scientific">Ignisphaera aggregans</name>
    <dbReference type="NCBI Taxonomy" id="334771"/>
    <lineage>
        <taxon>Archaea</taxon>
        <taxon>Thermoproteota</taxon>
        <taxon>Thermoprotei</taxon>
        <taxon>Desulfurococcales</taxon>
        <taxon>Desulfurococcaceae</taxon>
        <taxon>Ignisphaera</taxon>
    </lineage>
</organism>
<accession>A0A7J3JR64</accession>
<dbReference type="InterPro" id="IPR005025">
    <property type="entry name" value="FMN_Rdtase-like_dom"/>
</dbReference>
<dbReference type="InterPro" id="IPR029039">
    <property type="entry name" value="Flavoprotein-like_sf"/>
</dbReference>
<dbReference type="PANTHER" id="PTHR43278">
    <property type="entry name" value="NAD(P)H-DEPENDENT FMN-CONTAINING OXIDOREDUCTASE YWQN-RELATED"/>
    <property type="match status" value="1"/>
</dbReference>
<dbReference type="InterPro" id="IPR051796">
    <property type="entry name" value="ISF_SsuE-like"/>
</dbReference>
<dbReference type="Gene3D" id="3.40.50.360">
    <property type="match status" value="1"/>
</dbReference>
<evidence type="ECO:0000256" key="2">
    <source>
        <dbReference type="ARBA" id="ARBA00022643"/>
    </source>
</evidence>
<dbReference type="PANTHER" id="PTHR43278:SF1">
    <property type="entry name" value="IRON-SULFUR FLAVOPROTEIN MJ1083"/>
    <property type="match status" value="1"/>
</dbReference>
<proteinExistence type="inferred from homology"/>
<dbReference type="SUPFAM" id="SSF52218">
    <property type="entry name" value="Flavoproteins"/>
    <property type="match status" value="1"/>
</dbReference>
<gene>
    <name evidence="5" type="ORF">ENT87_07070</name>
    <name evidence="6" type="ORF">ENU30_04645</name>
</gene>
<comment type="caution">
    <text evidence="6">The sequence shown here is derived from an EMBL/GenBank/DDBJ whole genome shotgun (WGS) entry which is preliminary data.</text>
</comment>
<keyword evidence="1" id="KW-0285">Flavoprotein</keyword>
<dbReference type="EMBL" id="DTBZ01000085">
    <property type="protein sequence ID" value="HGQ18247.1"/>
    <property type="molecule type" value="Genomic_DNA"/>
</dbReference>
<protein>
    <submittedName>
        <fullName evidence="6">Flavodoxin family protein</fullName>
    </submittedName>
</protein>
<sequence length="235" mass="26778">MDIRLLVVSASHRIYGNSRIVARIASRIARDIENADVYEVDLFDYRIEPCIGCVSDDVKLCRFPCVVEDDMDKLYRLIMESDGIIFVSPIYWYSVPGPLKNFIDRLTIFENAIFIEGRSRLEGKAAGFIAVGNDTGAIALIQNLMVIMNSMGVAIPPWALAYHESDENPIENENFILDVANVVRGVILMIKALKGLEKPGYWYRVDQEYRDRVMDIARQVYREVIDELSQGYPSK</sequence>